<dbReference type="AlphaFoldDB" id="A0A9P5YXJ1"/>
<reference evidence="2" key="1">
    <citation type="submission" date="2020-11" db="EMBL/GenBank/DDBJ databases">
        <authorList>
            <consortium name="DOE Joint Genome Institute"/>
            <person name="Ahrendt S."/>
            <person name="Riley R."/>
            <person name="Andreopoulos W."/>
            <person name="Labutti K."/>
            <person name="Pangilinan J."/>
            <person name="Ruiz-Duenas F.J."/>
            <person name="Barrasa J.M."/>
            <person name="Sanchez-Garcia M."/>
            <person name="Camarero S."/>
            <person name="Miyauchi S."/>
            <person name="Serrano A."/>
            <person name="Linde D."/>
            <person name="Babiker R."/>
            <person name="Drula E."/>
            <person name="Ayuso-Fernandez I."/>
            <person name="Pacheco R."/>
            <person name="Padilla G."/>
            <person name="Ferreira P."/>
            <person name="Barriuso J."/>
            <person name="Kellner H."/>
            <person name="Castanera R."/>
            <person name="Alfaro M."/>
            <person name="Ramirez L."/>
            <person name="Pisabarro A.G."/>
            <person name="Kuo A."/>
            <person name="Tritt A."/>
            <person name="Lipzen A."/>
            <person name="He G."/>
            <person name="Yan M."/>
            <person name="Ng V."/>
            <person name="Cullen D."/>
            <person name="Martin F."/>
            <person name="Rosso M.-N."/>
            <person name="Henrissat B."/>
            <person name="Hibbett D."/>
            <person name="Martinez A.T."/>
            <person name="Grigoriev I.V."/>
        </authorList>
    </citation>
    <scope>NUCLEOTIDE SEQUENCE</scope>
    <source>
        <strain evidence="2">CIRM-BRFM 674</strain>
    </source>
</reference>
<comment type="caution">
    <text evidence="2">The sequence shown here is derived from an EMBL/GenBank/DDBJ whole genome shotgun (WGS) entry which is preliminary data.</text>
</comment>
<gene>
    <name evidence="2" type="ORF">BDN70DRAFT_896484</name>
</gene>
<dbReference type="OrthoDB" id="2688210at2759"/>
<evidence type="ECO:0000313" key="2">
    <source>
        <dbReference type="EMBL" id="KAF9477497.1"/>
    </source>
</evidence>
<evidence type="ECO:0000256" key="1">
    <source>
        <dbReference type="SAM" id="MobiDB-lite"/>
    </source>
</evidence>
<organism evidence="2 3">
    <name type="scientific">Pholiota conissans</name>
    <dbReference type="NCBI Taxonomy" id="109636"/>
    <lineage>
        <taxon>Eukaryota</taxon>
        <taxon>Fungi</taxon>
        <taxon>Dikarya</taxon>
        <taxon>Basidiomycota</taxon>
        <taxon>Agaricomycotina</taxon>
        <taxon>Agaricomycetes</taxon>
        <taxon>Agaricomycetidae</taxon>
        <taxon>Agaricales</taxon>
        <taxon>Agaricineae</taxon>
        <taxon>Strophariaceae</taxon>
        <taxon>Pholiota</taxon>
    </lineage>
</organism>
<dbReference type="EMBL" id="MU155259">
    <property type="protein sequence ID" value="KAF9477497.1"/>
    <property type="molecule type" value="Genomic_DNA"/>
</dbReference>
<evidence type="ECO:0000313" key="3">
    <source>
        <dbReference type="Proteomes" id="UP000807469"/>
    </source>
</evidence>
<proteinExistence type="predicted"/>
<sequence>MTHYGTRESRRELELDLLHDPTSCMISGEGLLEGCVASSEQGKGEDVVPIPTEKVFALSRRSSRTSRANLPPPTPHISRPSQFAIDLREYQYAELCYSTLDSLASAARHIHTTASDTYTLVENNASLSLRPSAASNLSSNPIPDDTLTWREISVAKTNLIQQATRAGWETKYIDSLKRFYEGLEAHEIRYEPDRETCLVSTRQKYAANGATRWIHAALLPPLTLAPSTKIVTNDEDHP</sequence>
<keyword evidence="3" id="KW-1185">Reference proteome</keyword>
<accession>A0A9P5YXJ1</accession>
<feature type="region of interest" description="Disordered" evidence="1">
    <location>
        <begin position="60"/>
        <end position="80"/>
    </location>
</feature>
<dbReference type="Proteomes" id="UP000807469">
    <property type="component" value="Unassembled WGS sequence"/>
</dbReference>
<protein>
    <submittedName>
        <fullName evidence="2">Uncharacterized protein</fullName>
    </submittedName>
</protein>
<name>A0A9P5YXJ1_9AGAR</name>